<feature type="non-terminal residue" evidence="1">
    <location>
        <position position="160"/>
    </location>
</feature>
<gene>
    <name evidence="1" type="ORF">Solivirus4_1</name>
</gene>
<proteinExistence type="predicted"/>
<dbReference type="EMBL" id="MK072492">
    <property type="protein sequence ID" value="AYV86040.1"/>
    <property type="molecule type" value="Genomic_DNA"/>
</dbReference>
<accession>A0A3G5AFS6</accession>
<organism evidence="1">
    <name type="scientific">Solivirus sp</name>
    <dbReference type="NCBI Taxonomy" id="2487772"/>
    <lineage>
        <taxon>Viruses</taxon>
        <taxon>Pithoviruses</taxon>
    </lineage>
</organism>
<name>A0A3G5AFS6_9VIRU</name>
<reference evidence="1" key="1">
    <citation type="submission" date="2018-10" db="EMBL/GenBank/DDBJ databases">
        <title>Hidden diversity of soil giant viruses.</title>
        <authorList>
            <person name="Schulz F."/>
            <person name="Alteio L."/>
            <person name="Goudeau D."/>
            <person name="Ryan E.M."/>
            <person name="Malmstrom R.R."/>
            <person name="Blanchard J."/>
            <person name="Woyke T."/>
        </authorList>
    </citation>
    <scope>NUCLEOTIDE SEQUENCE</scope>
    <source>
        <strain evidence="1">SOV1</strain>
    </source>
</reference>
<evidence type="ECO:0000313" key="1">
    <source>
        <dbReference type="EMBL" id="AYV86040.1"/>
    </source>
</evidence>
<protein>
    <submittedName>
        <fullName evidence="1">Uncharacterized protein</fullName>
    </submittedName>
</protein>
<sequence length="160" mass="18810">MKNKSLIQSELIKEGKFQFGYCNCVRHDSYIKNFTLQYPRDKVPLQHILKDPSNIRSGCYNQCRSCHYYGKNFRKNLKDKAKENGNFMCSKCWKEKTSKEMAFNKGGSVSAYCIHCFPAMNNKHRERRKQLLQWKIDAKIEKIVKSGVSCLHCMRICLKP</sequence>